<dbReference type="Proteomes" id="UP000231279">
    <property type="component" value="Unassembled WGS sequence"/>
</dbReference>
<dbReference type="GO" id="GO:0016706">
    <property type="term" value="F:2-oxoglutarate-dependent dioxygenase activity"/>
    <property type="evidence" value="ECO:0007669"/>
    <property type="project" value="UniProtKB-ARBA"/>
</dbReference>
<reference evidence="6" key="1">
    <citation type="journal article" date="2018" name="Gigascience">
        <title>Genome assembly of the Pink Ipe (Handroanthus impetiginosus, Bignoniaceae), a highly valued, ecologically keystone Neotropical timber forest tree.</title>
        <authorList>
            <person name="Silva-Junior O.B."/>
            <person name="Grattapaglia D."/>
            <person name="Novaes E."/>
            <person name="Collevatti R.G."/>
        </authorList>
    </citation>
    <scope>NUCLEOTIDE SEQUENCE [LARGE SCALE GENOMIC DNA]</scope>
    <source>
        <strain evidence="6">cv. UFG-1</strain>
    </source>
</reference>
<dbReference type="PANTHER" id="PTHR47990">
    <property type="entry name" value="2-OXOGLUTARATE (2OG) AND FE(II)-DEPENDENT OXYGENASE SUPERFAMILY PROTEIN-RELATED"/>
    <property type="match status" value="1"/>
</dbReference>
<keyword evidence="2" id="KW-0408">Iron</keyword>
<feature type="domain" description="Non-haem dioxygenase N-terminal" evidence="4">
    <location>
        <begin position="20"/>
        <end position="89"/>
    </location>
</feature>
<keyword evidence="1" id="KW-0479">Metal-binding</keyword>
<dbReference type="GO" id="GO:0046872">
    <property type="term" value="F:metal ion binding"/>
    <property type="evidence" value="ECO:0007669"/>
    <property type="project" value="UniProtKB-KW"/>
</dbReference>
<accession>A0A2G9H7P2</accession>
<dbReference type="Gene3D" id="2.60.120.330">
    <property type="entry name" value="B-lactam Antibiotic, Isopenicillin N Synthase, Chain"/>
    <property type="match status" value="1"/>
</dbReference>
<evidence type="ECO:0000259" key="3">
    <source>
        <dbReference type="Pfam" id="PF03171"/>
    </source>
</evidence>
<dbReference type="STRING" id="429701.A0A2G9H7P2"/>
<dbReference type="AlphaFoldDB" id="A0A2G9H7P2"/>
<evidence type="ECO:0000256" key="2">
    <source>
        <dbReference type="ARBA" id="ARBA00023004"/>
    </source>
</evidence>
<evidence type="ECO:0000313" key="5">
    <source>
        <dbReference type="EMBL" id="PIN13535.1"/>
    </source>
</evidence>
<sequence>MKPTTTFAKQWLQLPRNGFFFKLIDHGVAPDIINDISACLNEFFDLPMELKLKGARTGGLTLGYSASNLDYGHNLPWAEILQFMQLPEQIAEFSKRDYGNEQHQVLSNAMIRYMKALEKLGTTILEMRAQGLGLESDIFTRHFKDKETTTMIRTNRYTPCPLLERCLGLGSHSDPHTLMILLQDQGGGLQVRDDEGRWLGIHPIPNSFIVIPILLLLGMDKWKAKECCPQSSCKQGKECLSVAYFISPTVTLVIESPPELMDSGPNPRKYAPFTWGEFRKELLKQKSSRENST</sequence>
<comment type="caution">
    <text evidence="5">The sequence shown here is derived from an EMBL/GenBank/DDBJ whole genome shotgun (WGS) entry which is preliminary data.</text>
</comment>
<protein>
    <submittedName>
        <fullName evidence="5">Iron/ascorbate family oxidoreductase</fullName>
    </submittedName>
</protein>
<dbReference type="InterPro" id="IPR026992">
    <property type="entry name" value="DIOX_N"/>
</dbReference>
<dbReference type="InterPro" id="IPR027443">
    <property type="entry name" value="IPNS-like_sf"/>
</dbReference>
<feature type="domain" description="Isopenicillin N synthase-like Fe(2+) 2OG dioxygenase" evidence="3">
    <location>
        <begin position="151"/>
        <end position="246"/>
    </location>
</feature>
<dbReference type="InterPro" id="IPR050231">
    <property type="entry name" value="Iron_ascorbate_oxido_reductase"/>
</dbReference>
<gene>
    <name evidence="5" type="ORF">CDL12_13847</name>
</gene>
<dbReference type="Pfam" id="PF14226">
    <property type="entry name" value="DIOX_N"/>
    <property type="match status" value="1"/>
</dbReference>
<keyword evidence="6" id="KW-1185">Reference proteome</keyword>
<dbReference type="Pfam" id="PF03171">
    <property type="entry name" value="2OG-FeII_Oxy"/>
    <property type="match status" value="1"/>
</dbReference>
<dbReference type="InterPro" id="IPR044861">
    <property type="entry name" value="IPNS-like_FE2OG_OXY"/>
</dbReference>
<organism evidence="5 6">
    <name type="scientific">Handroanthus impetiginosus</name>
    <dbReference type="NCBI Taxonomy" id="429701"/>
    <lineage>
        <taxon>Eukaryota</taxon>
        <taxon>Viridiplantae</taxon>
        <taxon>Streptophyta</taxon>
        <taxon>Embryophyta</taxon>
        <taxon>Tracheophyta</taxon>
        <taxon>Spermatophyta</taxon>
        <taxon>Magnoliopsida</taxon>
        <taxon>eudicotyledons</taxon>
        <taxon>Gunneridae</taxon>
        <taxon>Pentapetalae</taxon>
        <taxon>asterids</taxon>
        <taxon>lamiids</taxon>
        <taxon>Lamiales</taxon>
        <taxon>Bignoniaceae</taxon>
        <taxon>Crescentiina</taxon>
        <taxon>Tabebuia alliance</taxon>
        <taxon>Handroanthus</taxon>
    </lineage>
</organism>
<evidence type="ECO:0000259" key="4">
    <source>
        <dbReference type="Pfam" id="PF14226"/>
    </source>
</evidence>
<dbReference type="EMBL" id="NKXS01002457">
    <property type="protein sequence ID" value="PIN13535.1"/>
    <property type="molecule type" value="Genomic_DNA"/>
</dbReference>
<dbReference type="OrthoDB" id="288590at2759"/>
<evidence type="ECO:0000313" key="6">
    <source>
        <dbReference type="Proteomes" id="UP000231279"/>
    </source>
</evidence>
<dbReference type="SUPFAM" id="SSF51197">
    <property type="entry name" value="Clavaminate synthase-like"/>
    <property type="match status" value="1"/>
</dbReference>
<name>A0A2G9H7P2_9LAMI</name>
<evidence type="ECO:0000256" key="1">
    <source>
        <dbReference type="ARBA" id="ARBA00022723"/>
    </source>
</evidence>
<proteinExistence type="predicted"/>